<proteinExistence type="predicted"/>
<dbReference type="AlphaFoldDB" id="F9LX92"/>
<evidence type="ECO:0000313" key="1">
    <source>
        <dbReference type="EMBL" id="EGU65914.1"/>
    </source>
</evidence>
<dbReference type="EMBL" id="AFUB01000039">
    <property type="protein sequence ID" value="EGU65914.1"/>
    <property type="molecule type" value="Genomic_DNA"/>
</dbReference>
<organism evidence="1 2">
    <name type="scientific">Streptococcus mitis bv. 2 str. SK95</name>
    <dbReference type="NCBI Taxonomy" id="1000588"/>
    <lineage>
        <taxon>Bacteria</taxon>
        <taxon>Bacillati</taxon>
        <taxon>Bacillota</taxon>
        <taxon>Bacilli</taxon>
        <taxon>Lactobacillales</taxon>
        <taxon>Streptococcaceae</taxon>
        <taxon>Streptococcus</taxon>
    </lineage>
</organism>
<comment type="caution">
    <text evidence="1">The sequence shown here is derived from an EMBL/GenBank/DDBJ whole genome shotgun (WGS) entry which is preliminary data.</text>
</comment>
<protein>
    <submittedName>
        <fullName evidence="1">Uncharacterized protein</fullName>
    </submittedName>
</protein>
<accession>F9LX92</accession>
<dbReference type="PATRIC" id="fig|1000588.3.peg.1010"/>
<sequence length="39" mass="4620">MRKINFMDCLNSGRKFRYLNLFGVTLAEVEEVMKSYDNS</sequence>
<name>F9LX92_STROR</name>
<evidence type="ECO:0000313" key="2">
    <source>
        <dbReference type="Proteomes" id="UP000003858"/>
    </source>
</evidence>
<dbReference type="Proteomes" id="UP000003858">
    <property type="component" value="Unassembled WGS sequence"/>
</dbReference>
<reference evidence="1 2" key="1">
    <citation type="submission" date="2011-05" db="EMBL/GenBank/DDBJ databases">
        <authorList>
            <person name="Durkin A.S."/>
            <person name="Radune D."/>
            <person name="Hostetler J."/>
            <person name="Torralba M."/>
            <person name="Gillis M."/>
            <person name="Methe B."/>
            <person name="Sutton G."/>
            <person name="Nelson K.E."/>
        </authorList>
    </citation>
    <scope>NUCLEOTIDE SEQUENCE [LARGE SCALE GENOMIC DNA]</scope>
    <source>
        <strain evidence="1 2">SK95</strain>
    </source>
</reference>
<gene>
    <name evidence="1" type="ORF">HMPREF9965_0042</name>
</gene>